<evidence type="ECO:0000256" key="1">
    <source>
        <dbReference type="SAM" id="SignalP"/>
    </source>
</evidence>
<dbReference type="RefSeq" id="WP_338889788.1">
    <property type="nucleotide sequence ID" value="NZ_CP147846.1"/>
</dbReference>
<protein>
    <submittedName>
        <fullName evidence="2">Glutaminyl-peptide cyclotransferase</fullName>
    </submittedName>
</protein>
<dbReference type="PANTHER" id="PTHR31270:SF1">
    <property type="entry name" value="GLUTAMINYL-PEPTIDE CYCLOTRANSFERASE"/>
    <property type="match status" value="1"/>
</dbReference>
<proteinExistence type="predicted"/>
<reference evidence="2 3" key="1">
    <citation type="submission" date="2024-03" db="EMBL/GenBank/DDBJ databases">
        <title>Natural products discovery in diverse microorganisms through a two-stage MS feature dereplication strategy.</title>
        <authorList>
            <person name="Zhang R."/>
        </authorList>
    </citation>
    <scope>NUCLEOTIDE SEQUENCE [LARGE SCALE GENOMIC DNA]</scope>
    <source>
        <strain evidence="2 3">18930</strain>
    </source>
</reference>
<gene>
    <name evidence="2" type="ORF">WDS16_00855</name>
</gene>
<accession>A0ABZ2PJ09</accession>
<organism evidence="2 3">
    <name type="scientific">Rhodococcus sovatensis</name>
    <dbReference type="NCBI Taxonomy" id="1805840"/>
    <lineage>
        <taxon>Bacteria</taxon>
        <taxon>Bacillati</taxon>
        <taxon>Actinomycetota</taxon>
        <taxon>Actinomycetes</taxon>
        <taxon>Mycobacteriales</taxon>
        <taxon>Nocardiaceae</taxon>
        <taxon>Rhodococcus</taxon>
    </lineage>
</organism>
<keyword evidence="3" id="KW-1185">Reference proteome</keyword>
<dbReference type="EMBL" id="CP147846">
    <property type="protein sequence ID" value="WXG69153.1"/>
    <property type="molecule type" value="Genomic_DNA"/>
</dbReference>
<dbReference type="SUPFAM" id="SSF50969">
    <property type="entry name" value="YVTN repeat-like/Quinoprotein amine dehydrogenase"/>
    <property type="match status" value="1"/>
</dbReference>
<dbReference type="InterPro" id="IPR015943">
    <property type="entry name" value="WD40/YVTN_repeat-like_dom_sf"/>
</dbReference>
<dbReference type="InterPro" id="IPR011044">
    <property type="entry name" value="Quino_amine_DH_bsu"/>
</dbReference>
<sequence length="268" mass="28934">MSASFRVLLGLLVWAALLAGCTSSTPAATDSSATDLSVSVVRTLPHDRTAFTQGLEVSDGRLYESTGRNGSSYITVSDLVTGAELRRMDLSADYFGEGFTVAGDTAWQITWQDGVAIARDPQTLEELRRVEYDGEGWGLCDIPDTGLVMSDGSSTLTFRDPVTFEETSTVEVTSGGQPVANLNELECTEDGSVYANVWRTFDIVRIDPSTGAVTAMIDARPLWDAMTADERAGADVLNGIAQIPGTDRFLLTGKLWPTMYEVEFTDSK</sequence>
<keyword evidence="1" id="KW-0732">Signal</keyword>
<dbReference type="PANTHER" id="PTHR31270">
    <property type="entry name" value="GLUTAMINYL-PEPTIDE CYCLOTRANSFERASE"/>
    <property type="match status" value="1"/>
</dbReference>
<dbReference type="PROSITE" id="PS51257">
    <property type="entry name" value="PROKAR_LIPOPROTEIN"/>
    <property type="match status" value="1"/>
</dbReference>
<dbReference type="Pfam" id="PF05096">
    <property type="entry name" value="Glu_cyclase_2"/>
    <property type="match status" value="1"/>
</dbReference>
<evidence type="ECO:0000313" key="2">
    <source>
        <dbReference type="EMBL" id="WXG69153.1"/>
    </source>
</evidence>
<name>A0ABZ2PJ09_9NOCA</name>
<evidence type="ECO:0000313" key="3">
    <source>
        <dbReference type="Proteomes" id="UP001432000"/>
    </source>
</evidence>
<dbReference type="Gene3D" id="2.130.10.10">
    <property type="entry name" value="YVTN repeat-like/Quinoprotein amine dehydrogenase"/>
    <property type="match status" value="1"/>
</dbReference>
<dbReference type="Proteomes" id="UP001432000">
    <property type="component" value="Chromosome"/>
</dbReference>
<feature type="signal peptide" evidence="1">
    <location>
        <begin position="1"/>
        <end position="27"/>
    </location>
</feature>
<feature type="chain" id="PRO_5047471867" evidence="1">
    <location>
        <begin position="28"/>
        <end position="268"/>
    </location>
</feature>
<dbReference type="InterPro" id="IPR007788">
    <property type="entry name" value="QCT"/>
</dbReference>